<sequence>MDDGIDAFHKQRDVVPLDLDNDAGDSDEDNDQHEGFNFQEQLQHTSMSIQTLRFNDQMQLNIVGSTTTSNLQQLANEKYGSKKTISELLMLQNQHNINQ</sequence>
<evidence type="ECO:0000313" key="1">
    <source>
        <dbReference type="EMBL" id="KAI3743357.1"/>
    </source>
</evidence>
<evidence type="ECO:0000313" key="2">
    <source>
        <dbReference type="Proteomes" id="UP001056120"/>
    </source>
</evidence>
<reference evidence="1 2" key="2">
    <citation type="journal article" date="2022" name="Mol. Ecol. Resour.">
        <title>The genomes of chicory, endive, great burdock and yacon provide insights into Asteraceae paleo-polyploidization history and plant inulin production.</title>
        <authorList>
            <person name="Fan W."/>
            <person name="Wang S."/>
            <person name="Wang H."/>
            <person name="Wang A."/>
            <person name="Jiang F."/>
            <person name="Liu H."/>
            <person name="Zhao H."/>
            <person name="Xu D."/>
            <person name="Zhang Y."/>
        </authorList>
    </citation>
    <scope>NUCLEOTIDE SEQUENCE [LARGE SCALE GENOMIC DNA]</scope>
    <source>
        <strain evidence="2">cv. Yunnan</strain>
        <tissue evidence="1">Leaves</tissue>
    </source>
</reference>
<comment type="caution">
    <text evidence="1">The sequence shown here is derived from an EMBL/GenBank/DDBJ whole genome shotgun (WGS) entry which is preliminary data.</text>
</comment>
<proteinExistence type="predicted"/>
<name>A0ACB9DA04_9ASTR</name>
<reference evidence="2" key="1">
    <citation type="journal article" date="2022" name="Mol. Ecol. Resour.">
        <title>The genomes of chicory, endive, great burdock and yacon provide insights into Asteraceae palaeo-polyploidization history and plant inulin production.</title>
        <authorList>
            <person name="Fan W."/>
            <person name="Wang S."/>
            <person name="Wang H."/>
            <person name="Wang A."/>
            <person name="Jiang F."/>
            <person name="Liu H."/>
            <person name="Zhao H."/>
            <person name="Xu D."/>
            <person name="Zhang Y."/>
        </authorList>
    </citation>
    <scope>NUCLEOTIDE SEQUENCE [LARGE SCALE GENOMIC DNA]</scope>
    <source>
        <strain evidence="2">cv. Yunnan</strain>
    </source>
</reference>
<dbReference type="EMBL" id="CM042037">
    <property type="protein sequence ID" value="KAI3743357.1"/>
    <property type="molecule type" value="Genomic_DNA"/>
</dbReference>
<protein>
    <submittedName>
        <fullName evidence="1">Uncharacterized protein</fullName>
    </submittedName>
</protein>
<organism evidence="1 2">
    <name type="scientific">Smallanthus sonchifolius</name>
    <dbReference type="NCBI Taxonomy" id="185202"/>
    <lineage>
        <taxon>Eukaryota</taxon>
        <taxon>Viridiplantae</taxon>
        <taxon>Streptophyta</taxon>
        <taxon>Embryophyta</taxon>
        <taxon>Tracheophyta</taxon>
        <taxon>Spermatophyta</taxon>
        <taxon>Magnoliopsida</taxon>
        <taxon>eudicotyledons</taxon>
        <taxon>Gunneridae</taxon>
        <taxon>Pentapetalae</taxon>
        <taxon>asterids</taxon>
        <taxon>campanulids</taxon>
        <taxon>Asterales</taxon>
        <taxon>Asteraceae</taxon>
        <taxon>Asteroideae</taxon>
        <taxon>Heliantheae alliance</taxon>
        <taxon>Millerieae</taxon>
        <taxon>Smallanthus</taxon>
    </lineage>
</organism>
<gene>
    <name evidence="1" type="ORF">L1987_61064</name>
</gene>
<accession>A0ACB9DA04</accession>
<keyword evidence="2" id="KW-1185">Reference proteome</keyword>
<dbReference type="Proteomes" id="UP001056120">
    <property type="component" value="Linkage Group LG20"/>
</dbReference>